<evidence type="ECO:0000256" key="4">
    <source>
        <dbReference type="ARBA" id="ARBA00022917"/>
    </source>
</evidence>
<comment type="caution">
    <text evidence="7">The sequence shown here is derived from an EMBL/GenBank/DDBJ whole genome shotgun (WGS) entry which is preliminary data.</text>
</comment>
<keyword evidence="2" id="KW-0547">Nucleotide-binding</keyword>
<organism evidence="7 8">
    <name type="scientific">Haematococcus lacustris</name>
    <name type="common">Green alga</name>
    <name type="synonym">Haematococcus pluvialis</name>
    <dbReference type="NCBI Taxonomy" id="44745"/>
    <lineage>
        <taxon>Eukaryota</taxon>
        <taxon>Viridiplantae</taxon>
        <taxon>Chlorophyta</taxon>
        <taxon>core chlorophytes</taxon>
        <taxon>Chlorophyceae</taxon>
        <taxon>CS clade</taxon>
        <taxon>Chlamydomonadales</taxon>
        <taxon>Haematococcaceae</taxon>
        <taxon>Haematococcus</taxon>
    </lineage>
</organism>
<proteinExistence type="predicted"/>
<dbReference type="GO" id="GO:0032543">
    <property type="term" value="P:mitochondrial translation"/>
    <property type="evidence" value="ECO:0007669"/>
    <property type="project" value="TreeGrafter"/>
</dbReference>
<name>A0A699ZZ47_HAELA</name>
<dbReference type="Gene3D" id="3.40.50.620">
    <property type="entry name" value="HUPs"/>
    <property type="match status" value="1"/>
</dbReference>
<evidence type="ECO:0000313" key="8">
    <source>
        <dbReference type="Proteomes" id="UP000485058"/>
    </source>
</evidence>
<evidence type="ECO:0000259" key="6">
    <source>
        <dbReference type="Pfam" id="PF00133"/>
    </source>
</evidence>
<evidence type="ECO:0000256" key="5">
    <source>
        <dbReference type="ARBA" id="ARBA00023146"/>
    </source>
</evidence>
<evidence type="ECO:0000256" key="3">
    <source>
        <dbReference type="ARBA" id="ARBA00022840"/>
    </source>
</evidence>
<dbReference type="AlphaFoldDB" id="A0A699ZZ47"/>
<keyword evidence="8" id="KW-1185">Reference proteome</keyword>
<keyword evidence="5" id="KW-0030">Aminoacyl-tRNA synthetase</keyword>
<dbReference type="EMBL" id="BLLF01003477">
    <property type="protein sequence ID" value="GFH27445.1"/>
    <property type="molecule type" value="Genomic_DNA"/>
</dbReference>
<dbReference type="PANTHER" id="PTHR42765">
    <property type="entry name" value="SOLEUCYL-TRNA SYNTHETASE"/>
    <property type="match status" value="1"/>
</dbReference>
<evidence type="ECO:0000313" key="7">
    <source>
        <dbReference type="EMBL" id="GFH27445.1"/>
    </source>
</evidence>
<evidence type="ECO:0000256" key="2">
    <source>
        <dbReference type="ARBA" id="ARBA00022741"/>
    </source>
</evidence>
<protein>
    <recommendedName>
        <fullName evidence="6">Aminoacyl-tRNA synthetase class Ia domain-containing protein</fullName>
    </recommendedName>
</protein>
<dbReference type="InterPro" id="IPR050081">
    <property type="entry name" value="Ile-tRNA_ligase"/>
</dbReference>
<dbReference type="GO" id="GO:0006428">
    <property type="term" value="P:isoleucyl-tRNA aminoacylation"/>
    <property type="evidence" value="ECO:0007669"/>
    <property type="project" value="TreeGrafter"/>
</dbReference>
<feature type="non-terminal residue" evidence="7">
    <location>
        <position position="1"/>
    </location>
</feature>
<evidence type="ECO:0000256" key="1">
    <source>
        <dbReference type="ARBA" id="ARBA00022598"/>
    </source>
</evidence>
<dbReference type="GO" id="GO:0005524">
    <property type="term" value="F:ATP binding"/>
    <property type="evidence" value="ECO:0007669"/>
    <property type="project" value="UniProtKB-KW"/>
</dbReference>
<feature type="domain" description="Aminoacyl-tRNA synthetase class Ia" evidence="6">
    <location>
        <begin position="2"/>
        <end position="64"/>
    </location>
</feature>
<gene>
    <name evidence="7" type="ORF">HaLaN_25765</name>
</gene>
<feature type="non-terminal residue" evidence="7">
    <location>
        <position position="65"/>
    </location>
</feature>
<sequence length="65" mass="7461">CRATSQWFASVDGFKAQSLEAIRQVTWVPAAGQTRITSMTEGRNDWCISRQRKWGVPIPVFYDKQ</sequence>
<dbReference type="GO" id="GO:0005739">
    <property type="term" value="C:mitochondrion"/>
    <property type="evidence" value="ECO:0007669"/>
    <property type="project" value="TreeGrafter"/>
</dbReference>
<dbReference type="GO" id="GO:0004822">
    <property type="term" value="F:isoleucine-tRNA ligase activity"/>
    <property type="evidence" value="ECO:0007669"/>
    <property type="project" value="TreeGrafter"/>
</dbReference>
<accession>A0A699ZZ47</accession>
<reference evidence="7 8" key="1">
    <citation type="submission" date="2020-02" db="EMBL/GenBank/DDBJ databases">
        <title>Draft genome sequence of Haematococcus lacustris strain NIES-144.</title>
        <authorList>
            <person name="Morimoto D."/>
            <person name="Nakagawa S."/>
            <person name="Yoshida T."/>
            <person name="Sawayama S."/>
        </authorList>
    </citation>
    <scope>NUCLEOTIDE SEQUENCE [LARGE SCALE GENOMIC DNA]</scope>
    <source>
        <strain evidence="7 8">NIES-144</strain>
    </source>
</reference>
<dbReference type="SUPFAM" id="SSF52374">
    <property type="entry name" value="Nucleotidylyl transferase"/>
    <property type="match status" value="1"/>
</dbReference>
<dbReference type="InterPro" id="IPR002300">
    <property type="entry name" value="aa-tRNA-synth_Ia"/>
</dbReference>
<dbReference type="InterPro" id="IPR014729">
    <property type="entry name" value="Rossmann-like_a/b/a_fold"/>
</dbReference>
<keyword evidence="3" id="KW-0067">ATP-binding</keyword>
<dbReference type="Pfam" id="PF00133">
    <property type="entry name" value="tRNA-synt_1"/>
    <property type="match status" value="1"/>
</dbReference>
<keyword evidence="1" id="KW-0436">Ligase</keyword>
<dbReference type="Proteomes" id="UP000485058">
    <property type="component" value="Unassembled WGS sequence"/>
</dbReference>
<keyword evidence="4" id="KW-0648">Protein biosynthesis</keyword>
<dbReference type="PANTHER" id="PTHR42765:SF1">
    <property type="entry name" value="ISOLEUCINE--TRNA LIGASE, MITOCHONDRIAL"/>
    <property type="match status" value="1"/>
</dbReference>